<dbReference type="PANTHER" id="PTHR43405">
    <property type="entry name" value="GLYCOSYL HYDROLASE DIGH"/>
    <property type="match status" value="1"/>
</dbReference>
<sequence length="488" mass="55160">MNRLSSVLLRLFQSVWSFYILKKNHLLFVTGALLLLAGGYILFHARESATTAPVHADSTPALQLPEGGSIVDGRIVHECKDGDTAQKLMRLYYSHSRIFVRDDLKEALVRENSALSSRHGCKKGDLISIPEPIIEPLKNRPLQMTGPIRAIYLRGENAVPGRLSAEVRRMKRVNANSVVFDVKDILGVVNYKSSVAEVEKYRRHPAPIPDLPKMIDYLHRNGIYVIARTAMFQDENLSTVRPDLAIPDRNSPTGRLLFKGRPLWVDPGHPEVQLYNLKIIHELVQLGVDEIQLDYIRYPAEGDLSGVSYFQVKNPLDKTQHLKEFLAAAWILTRTTDVKLAVDVFGVVAWGEEADRNSTGQRLEAFAPYVDVVSPMLYPSHFNRGFDGFGQPADEPVYFYKVGNQKVREMMGANVIIRPWLQAFKWRVSNYNESYILRQIQGSDAGGGEGWMMWNAGNEYDVVYRALAGERTVELVDHIDPRSSEKVN</sequence>
<evidence type="ECO:0000256" key="1">
    <source>
        <dbReference type="SAM" id="Phobius"/>
    </source>
</evidence>
<keyword evidence="3" id="KW-0378">Hydrolase</keyword>
<dbReference type="InterPro" id="IPR025275">
    <property type="entry name" value="DUF4015"/>
</dbReference>
<proteinExistence type="predicted"/>
<keyword evidence="1" id="KW-0472">Membrane</keyword>
<accession>A0A833H276</accession>
<evidence type="ECO:0000313" key="4">
    <source>
        <dbReference type="Proteomes" id="UP000460298"/>
    </source>
</evidence>
<keyword evidence="1" id="KW-1133">Transmembrane helix</keyword>
<dbReference type="InterPro" id="IPR017853">
    <property type="entry name" value="GH"/>
</dbReference>
<reference evidence="3 4" key="1">
    <citation type="submission" date="2019-10" db="EMBL/GenBank/DDBJ databases">
        <title>Extracellular Electron Transfer in a Candidatus Methanoperedens spp. Enrichment Culture.</title>
        <authorList>
            <person name="Berger S."/>
            <person name="Rangel Shaw D."/>
            <person name="Berben T."/>
            <person name="In 'T Zandt M."/>
            <person name="Frank J."/>
            <person name="Reimann J."/>
            <person name="Jetten M.S.M."/>
            <person name="Welte C.U."/>
        </authorList>
    </citation>
    <scope>NUCLEOTIDE SEQUENCE [LARGE SCALE GENOMIC DNA]</scope>
    <source>
        <strain evidence="3">SB12</strain>
    </source>
</reference>
<protein>
    <submittedName>
        <fullName evidence="3">Family 10 glycosylhydrolase</fullName>
    </submittedName>
</protein>
<dbReference type="EMBL" id="WBUI01000007">
    <property type="protein sequence ID" value="KAB2933071.1"/>
    <property type="molecule type" value="Genomic_DNA"/>
</dbReference>
<feature type="transmembrane region" description="Helical" evidence="1">
    <location>
        <begin position="27"/>
        <end position="43"/>
    </location>
</feature>
<dbReference type="SUPFAM" id="SSF51445">
    <property type="entry name" value="(Trans)glycosidases"/>
    <property type="match status" value="1"/>
</dbReference>
<gene>
    <name evidence="3" type="ORF">F9K24_09405</name>
</gene>
<dbReference type="InterPro" id="IPR052177">
    <property type="entry name" value="Divisome_Glycosyl_Hydrolase"/>
</dbReference>
<dbReference type="Proteomes" id="UP000460298">
    <property type="component" value="Unassembled WGS sequence"/>
</dbReference>
<dbReference type="AlphaFoldDB" id="A0A833H276"/>
<keyword evidence="1" id="KW-0812">Transmembrane</keyword>
<evidence type="ECO:0000259" key="2">
    <source>
        <dbReference type="Pfam" id="PF13200"/>
    </source>
</evidence>
<organism evidence="3 4">
    <name type="scientific">Leptonema illini</name>
    <dbReference type="NCBI Taxonomy" id="183"/>
    <lineage>
        <taxon>Bacteria</taxon>
        <taxon>Pseudomonadati</taxon>
        <taxon>Spirochaetota</taxon>
        <taxon>Spirochaetia</taxon>
        <taxon>Leptospirales</taxon>
        <taxon>Leptospiraceae</taxon>
        <taxon>Leptonema</taxon>
    </lineage>
</organism>
<dbReference type="Pfam" id="PF13200">
    <property type="entry name" value="DUF4015"/>
    <property type="match status" value="1"/>
</dbReference>
<evidence type="ECO:0000313" key="3">
    <source>
        <dbReference type="EMBL" id="KAB2933071.1"/>
    </source>
</evidence>
<dbReference type="Gene3D" id="3.20.20.80">
    <property type="entry name" value="Glycosidases"/>
    <property type="match status" value="1"/>
</dbReference>
<feature type="domain" description="DUF4015" evidence="2">
    <location>
        <begin position="150"/>
        <end position="460"/>
    </location>
</feature>
<name>A0A833H276_9LEPT</name>
<comment type="caution">
    <text evidence="3">The sequence shown here is derived from an EMBL/GenBank/DDBJ whole genome shotgun (WGS) entry which is preliminary data.</text>
</comment>
<dbReference type="GO" id="GO:0016787">
    <property type="term" value="F:hydrolase activity"/>
    <property type="evidence" value="ECO:0007669"/>
    <property type="project" value="UniProtKB-KW"/>
</dbReference>
<dbReference type="PANTHER" id="PTHR43405:SF1">
    <property type="entry name" value="GLYCOSYL HYDROLASE DIGH"/>
    <property type="match status" value="1"/>
</dbReference>